<sequence>MTAYRYTATVERDGRWWLVTIRELDVVGQARGLSEADAVAHEIAALALGVAAHEVTVEVTVRVTPEAEELWREAEEAERESRAAQERSAVARRRAVALARADRYSLEATAAAFGVSLTRVQQLERAVASGSARNVS</sequence>
<reference evidence="2 3" key="1">
    <citation type="submission" date="2018-03" db="EMBL/GenBank/DDBJ databases">
        <title>Bacteriophage NCPPB3778 and a type I-E CRISPR drive the evolution of the US Biological Select Agent, Rathayibacter toxicus.</title>
        <authorList>
            <person name="Davis E.W.II."/>
            <person name="Tabima J.F."/>
            <person name="Weisberg A.J."/>
            <person name="Dantas Lopes L."/>
            <person name="Wiseman M.S."/>
            <person name="Wiseman M.S."/>
            <person name="Pupko T."/>
            <person name="Belcher M.S."/>
            <person name="Sechler A.J."/>
            <person name="Tancos M.A."/>
            <person name="Schroeder B.K."/>
            <person name="Murray T.D."/>
            <person name="Luster D.G."/>
            <person name="Schneider W.L."/>
            <person name="Rogers E."/>
            <person name="Andreote F.D."/>
            <person name="Grunwald N.J."/>
            <person name="Putnam M.L."/>
            <person name="Chang J.H."/>
        </authorList>
    </citation>
    <scope>NUCLEOTIDE SEQUENCE [LARGE SCALE GENOMIC DNA]</scope>
    <source>
        <strain evidence="2 3">NCCPB 2253</strain>
    </source>
</reference>
<proteinExistence type="predicted"/>
<dbReference type="Proteomes" id="UP000283946">
    <property type="component" value="Chromosome"/>
</dbReference>
<feature type="coiled-coil region" evidence="1">
    <location>
        <begin position="67"/>
        <end position="94"/>
    </location>
</feature>
<evidence type="ECO:0000313" key="2">
    <source>
        <dbReference type="EMBL" id="AZZ54685.1"/>
    </source>
</evidence>
<dbReference type="EMBL" id="CP028130">
    <property type="protein sequence ID" value="AZZ54685.1"/>
    <property type="molecule type" value="Genomic_DNA"/>
</dbReference>
<accession>A0AAD1AC52</accession>
<dbReference type="RefSeq" id="WP_104263897.1">
    <property type="nucleotide sequence ID" value="NZ_CP028130.1"/>
</dbReference>
<evidence type="ECO:0000256" key="1">
    <source>
        <dbReference type="SAM" id="Coils"/>
    </source>
</evidence>
<dbReference type="KEGG" id="ria:C7V51_01365"/>
<name>A0AAD1AC52_9MICO</name>
<organism evidence="2 3">
    <name type="scientific">Rathayibacter iranicus</name>
    <dbReference type="NCBI Taxonomy" id="59737"/>
    <lineage>
        <taxon>Bacteria</taxon>
        <taxon>Bacillati</taxon>
        <taxon>Actinomycetota</taxon>
        <taxon>Actinomycetes</taxon>
        <taxon>Micrococcales</taxon>
        <taxon>Microbacteriaceae</taxon>
        <taxon>Rathayibacter</taxon>
    </lineage>
</organism>
<protein>
    <submittedName>
        <fullName evidence="2">Antitoxin HicB</fullName>
    </submittedName>
</protein>
<keyword evidence="1" id="KW-0175">Coiled coil</keyword>
<dbReference type="AlphaFoldDB" id="A0AAD1AC52"/>
<evidence type="ECO:0000313" key="3">
    <source>
        <dbReference type="Proteomes" id="UP000283946"/>
    </source>
</evidence>
<gene>
    <name evidence="2" type="ORF">C7V51_01365</name>
</gene>